<name>A0ABV2L627_9HYPH</name>
<evidence type="ECO:0000313" key="2">
    <source>
        <dbReference type="Proteomes" id="UP001549145"/>
    </source>
</evidence>
<dbReference type="SUPFAM" id="SSF141371">
    <property type="entry name" value="PilZ domain-like"/>
    <property type="match status" value="1"/>
</dbReference>
<keyword evidence="2" id="KW-1185">Reference proteome</keyword>
<dbReference type="Proteomes" id="UP001549145">
    <property type="component" value="Unassembled WGS sequence"/>
</dbReference>
<evidence type="ECO:0008006" key="3">
    <source>
        <dbReference type="Google" id="ProtNLM"/>
    </source>
</evidence>
<protein>
    <recommendedName>
        <fullName evidence="3">PilZ domain-containing protein</fullName>
    </recommendedName>
</protein>
<reference evidence="1 2" key="1">
    <citation type="submission" date="2024-06" db="EMBL/GenBank/DDBJ databases">
        <title>Genomic Encyclopedia of Type Strains, Phase IV (KMG-IV): sequencing the most valuable type-strain genomes for metagenomic binning, comparative biology and taxonomic classification.</title>
        <authorList>
            <person name="Goeker M."/>
        </authorList>
    </citation>
    <scope>NUCLEOTIDE SEQUENCE [LARGE SCALE GENOMIC DNA]</scope>
    <source>
        <strain evidence="1 2">DSM 21331</strain>
    </source>
</reference>
<sequence length="84" mass="9336">MTSLERRDAVRRDRFQTGEISVGVGDPPVHCLVHNSSVHGALLQVTSTEGIPELLILRIISKNYSRPCAVVRKTKHMLGVVFLE</sequence>
<dbReference type="EMBL" id="JBEPMM010000005">
    <property type="protein sequence ID" value="MET3692842.1"/>
    <property type="molecule type" value="Genomic_DNA"/>
</dbReference>
<organism evidence="1 2">
    <name type="scientific">Methylobacterium goesingense</name>
    <dbReference type="NCBI Taxonomy" id="243690"/>
    <lineage>
        <taxon>Bacteria</taxon>
        <taxon>Pseudomonadati</taxon>
        <taxon>Pseudomonadota</taxon>
        <taxon>Alphaproteobacteria</taxon>
        <taxon>Hyphomicrobiales</taxon>
        <taxon>Methylobacteriaceae</taxon>
        <taxon>Methylobacterium</taxon>
    </lineage>
</organism>
<comment type="caution">
    <text evidence="1">The sequence shown here is derived from an EMBL/GenBank/DDBJ whole genome shotgun (WGS) entry which is preliminary data.</text>
</comment>
<proteinExistence type="predicted"/>
<dbReference type="RefSeq" id="WP_238277592.1">
    <property type="nucleotide sequence ID" value="NZ_BPQL01000023.1"/>
</dbReference>
<gene>
    <name evidence="1" type="ORF">ABID43_002382</name>
</gene>
<accession>A0ABV2L627</accession>
<evidence type="ECO:0000313" key="1">
    <source>
        <dbReference type="EMBL" id="MET3692842.1"/>
    </source>
</evidence>